<protein>
    <submittedName>
        <fullName evidence="1">Uncharacterized protein</fullName>
    </submittedName>
</protein>
<organism evidence="1 2">
    <name type="scientific">Fibroporia radiculosa</name>
    <dbReference type="NCBI Taxonomy" id="599839"/>
    <lineage>
        <taxon>Eukaryota</taxon>
        <taxon>Fungi</taxon>
        <taxon>Dikarya</taxon>
        <taxon>Basidiomycota</taxon>
        <taxon>Agaricomycotina</taxon>
        <taxon>Agaricomycetes</taxon>
        <taxon>Polyporales</taxon>
        <taxon>Fibroporiaceae</taxon>
        <taxon>Fibroporia</taxon>
    </lineage>
</organism>
<dbReference type="EMBL" id="HE797201">
    <property type="protein sequence ID" value="CCM05674.1"/>
    <property type="molecule type" value="Genomic_DNA"/>
</dbReference>
<dbReference type="AlphaFoldDB" id="J4H4W0"/>
<evidence type="ECO:0000313" key="2">
    <source>
        <dbReference type="Proteomes" id="UP000006352"/>
    </source>
</evidence>
<dbReference type="InParanoid" id="J4H4W0"/>
<proteinExistence type="predicted"/>
<evidence type="ECO:0000313" key="1">
    <source>
        <dbReference type="EMBL" id="CCM05674.1"/>
    </source>
</evidence>
<reference evidence="1 2" key="1">
    <citation type="journal article" date="2012" name="Appl. Environ. Microbiol.">
        <title>Short-read sequencing for genomic analysis of the brown rot fungus Fibroporia radiculosa.</title>
        <authorList>
            <person name="Tang J.D."/>
            <person name="Perkins A.D."/>
            <person name="Sonstegard T.S."/>
            <person name="Schroeder S.G."/>
            <person name="Burgess S.C."/>
            <person name="Diehl S.V."/>
        </authorList>
    </citation>
    <scope>NUCLEOTIDE SEQUENCE [LARGE SCALE GENOMIC DNA]</scope>
    <source>
        <strain evidence="1 2">TFFH 294</strain>
    </source>
</reference>
<gene>
    <name evidence="1" type="ORF">FIBRA_07904</name>
</gene>
<keyword evidence="2" id="KW-1185">Reference proteome</keyword>
<sequence length="17" mass="1850">MPRPGRPDANRVADNIA</sequence>
<accession>J4H4W0</accession>
<dbReference type="HOGENOM" id="CLU_3432013_0_0_1"/>
<name>J4H4W0_9APHY</name>
<dbReference type="Proteomes" id="UP000006352">
    <property type="component" value="Unassembled WGS sequence"/>
</dbReference>